<sequence>MADSPALNTSGVLKLTITSNGAPLADTIRVISVDIERAVGRICQARIEILDGDMPDNDFPVSDMDTFAPGAAIVISAGYGSNATQIFDGVLIRHSIRITGGNEARLVLECRHKAVKMTIGSYNANYIDMKDSDIISQLIGKAGATSDVAATTTQHKEIVQFYSTDWDFMLLRAEANGALVIADDDGKISVKAPQTSAAAVLKVTYGIDLMSFSADIDARTQLQSVVAAAWDPSTQAMVQQTAGAASLYEQGNLSASTLASVAGPATFRLQSTVPVPSDDLKSWSDATQMRAALARIRGHMSFQGSALAKPGTMIEVDGVGKRFSGSVFVSAVQHRIVDGNWISEVDFGMSPERFSERRGAGDVMASGLVPGVGGLQIGVVTKLDADPESQYRIQVAVQVLQAETVGVWARLASFYGSSGVGAFFIPEIGDEVILGYLNGDPSYPVVLGSVYSSQHKMPYELSAENFTKAFWTKGLLKVIFDDDKKVITLVTPQKNTIEMSDDAKSICLTDQNDNKIQMTPDGITLDSPKDIVINAKGKVSISAVGNIEQTAQADIKSQALNITSTANVGFTAKGSATAELSASGQTTVKGALVMIN</sequence>
<proteinExistence type="predicted"/>
<dbReference type="SUPFAM" id="SSF69349">
    <property type="entry name" value="Phage fibre proteins"/>
    <property type="match status" value="1"/>
</dbReference>
<gene>
    <name evidence="2" type="ORF">MB84_17055</name>
</gene>
<name>A0A0E3YCN8_9BURK</name>
<reference evidence="2" key="1">
    <citation type="submission" date="2016-06" db="EMBL/GenBank/DDBJ databases">
        <title>Pandoraea oxalativorans DSM 23570 Genome Sequencing.</title>
        <authorList>
            <person name="Ee R."/>
            <person name="Lim Y.-L."/>
            <person name="Yong D."/>
            <person name="Yin W.-F."/>
            <person name="Chan K.-G."/>
        </authorList>
    </citation>
    <scope>NUCLEOTIDE SEQUENCE</scope>
    <source>
        <strain evidence="2">DSM 23570</strain>
    </source>
</reference>
<dbReference type="InterPro" id="IPR006531">
    <property type="entry name" value="Gp5/Vgr_OB"/>
</dbReference>
<dbReference type="SUPFAM" id="SSF69255">
    <property type="entry name" value="gp5 N-terminal domain-like"/>
    <property type="match status" value="1"/>
</dbReference>
<dbReference type="RefSeq" id="WP_046292003.1">
    <property type="nucleotide sequence ID" value="NZ_CP011253.3"/>
</dbReference>
<dbReference type="HOGENOM" id="CLU_455533_0_0_4"/>
<accession>A0A0E3YCN8</accession>
<dbReference type="Pfam" id="PF04717">
    <property type="entry name" value="Phage_base_V"/>
    <property type="match status" value="1"/>
</dbReference>
<dbReference type="Gene3D" id="2.40.50.230">
    <property type="entry name" value="Gp5 N-terminal domain"/>
    <property type="match status" value="1"/>
</dbReference>
<dbReference type="InterPro" id="IPR037026">
    <property type="entry name" value="Vgr_OB-fold_dom_sf"/>
</dbReference>
<evidence type="ECO:0000313" key="2">
    <source>
        <dbReference type="EMBL" id="AKC70822.1"/>
    </source>
</evidence>
<dbReference type="AlphaFoldDB" id="A0A0E3YCN8"/>
<dbReference type="EMBL" id="CP011253">
    <property type="protein sequence ID" value="AKC70822.1"/>
    <property type="molecule type" value="Genomic_DNA"/>
</dbReference>
<evidence type="ECO:0000313" key="3">
    <source>
        <dbReference type="Proteomes" id="UP000035050"/>
    </source>
</evidence>
<protein>
    <submittedName>
        <fullName evidence="2">Type VI secretion protein VgrG</fullName>
    </submittedName>
</protein>
<dbReference type="KEGG" id="pox:MB84_17055"/>
<feature type="domain" description="Gp5/Type VI secretion system Vgr protein OB-fold" evidence="1">
    <location>
        <begin position="376"/>
        <end position="451"/>
    </location>
</feature>
<dbReference type="OrthoDB" id="1907165at2"/>
<dbReference type="PATRIC" id="fig|573737.6.peg.4354"/>
<dbReference type="Proteomes" id="UP000035050">
    <property type="component" value="Chromosome"/>
</dbReference>
<dbReference type="InterPro" id="IPR006533">
    <property type="entry name" value="T6SS_Vgr_RhsGE"/>
</dbReference>
<evidence type="ECO:0000259" key="1">
    <source>
        <dbReference type="Pfam" id="PF04717"/>
    </source>
</evidence>
<keyword evidence="3" id="KW-1185">Reference proteome</keyword>
<organism evidence="2 3">
    <name type="scientific">Pandoraea oxalativorans</name>
    <dbReference type="NCBI Taxonomy" id="573737"/>
    <lineage>
        <taxon>Bacteria</taxon>
        <taxon>Pseudomonadati</taxon>
        <taxon>Pseudomonadota</taxon>
        <taxon>Betaproteobacteria</taxon>
        <taxon>Burkholderiales</taxon>
        <taxon>Burkholderiaceae</taxon>
        <taxon>Pandoraea</taxon>
    </lineage>
</organism>
<dbReference type="SUPFAM" id="SSF69279">
    <property type="entry name" value="Phage tail proteins"/>
    <property type="match status" value="1"/>
</dbReference>
<dbReference type="NCBIfam" id="TIGR01646">
    <property type="entry name" value="vgr_GE"/>
    <property type="match status" value="1"/>
</dbReference>